<sequence>MRMKVNGAIAEAAETQKVVTIEKESLQFL</sequence>
<keyword evidence="2" id="KW-1185">Reference proteome</keyword>
<dbReference type="Proteomes" id="UP000043699">
    <property type="component" value="Unassembled WGS sequence"/>
</dbReference>
<gene>
    <name evidence="1" type="ORF">BN1080_02667</name>
</gene>
<accession>A0A098EN02</accession>
<organism evidence="1 2">
    <name type="scientific">Planococcus massiliensis</name>
    <dbReference type="NCBI Taxonomy" id="1499687"/>
    <lineage>
        <taxon>Bacteria</taxon>
        <taxon>Bacillati</taxon>
        <taxon>Bacillota</taxon>
        <taxon>Bacilli</taxon>
        <taxon>Bacillales</taxon>
        <taxon>Caryophanaceae</taxon>
        <taxon>Planococcus</taxon>
    </lineage>
</organism>
<name>A0A098EN02_9BACL</name>
<reference evidence="1 2" key="1">
    <citation type="submission" date="2014-09" db="EMBL/GenBank/DDBJ databases">
        <authorList>
            <person name="Urmite Genomes Urmite Genomes"/>
        </authorList>
    </citation>
    <scope>NUCLEOTIDE SEQUENCE [LARGE SCALE GENOMIC DNA]</scope>
    <source>
        <strain evidence="1 2">ES2</strain>
    </source>
</reference>
<dbReference type="EMBL" id="CCXS01000001">
    <property type="protein sequence ID" value="CEG23663.1"/>
    <property type="molecule type" value="Genomic_DNA"/>
</dbReference>
<evidence type="ECO:0000313" key="1">
    <source>
        <dbReference type="EMBL" id="CEG23663.1"/>
    </source>
</evidence>
<evidence type="ECO:0000313" key="2">
    <source>
        <dbReference type="Proteomes" id="UP000043699"/>
    </source>
</evidence>
<protein>
    <submittedName>
        <fullName evidence="1">Uncharacterized protein</fullName>
    </submittedName>
</protein>
<proteinExistence type="predicted"/>
<dbReference type="AlphaFoldDB" id="A0A098EN02"/>